<protein>
    <submittedName>
        <fullName evidence="1">Uncharacterized protein</fullName>
    </submittedName>
</protein>
<dbReference type="HOGENOM" id="CLU_2340186_0_0_2"/>
<dbReference type="EnsemblBacteria" id="ABD42452">
    <property type="protein sequence ID" value="ABD42452"/>
    <property type="gene ID" value="Mhun_2757"/>
</dbReference>
<organism evidence="1 2">
    <name type="scientific">Methanospirillum hungatei JF-1 (strain ATCC 27890 / DSM 864 / NBRC 100397 / JF-1)</name>
    <dbReference type="NCBI Taxonomy" id="323259"/>
    <lineage>
        <taxon>Archaea</taxon>
        <taxon>Methanobacteriati</taxon>
        <taxon>Methanobacteriota</taxon>
        <taxon>Stenosarchaea group</taxon>
        <taxon>Methanomicrobia</taxon>
        <taxon>Methanomicrobiales</taxon>
        <taxon>Methanospirillaceae</taxon>
        <taxon>Methanospirillum</taxon>
    </lineage>
</organism>
<dbReference type="InParanoid" id="Q2FTP7"/>
<dbReference type="KEGG" id="mhu:Mhun_2757"/>
<sequence>MILSGIKREDNGVTLVQEPRNFQSDFSDPQFSSHTGQLPAPESLSLSFGYPAPDSLLFPCLLCQQCIQCTIRVYQSLPCNSAKQYDFDSNGKIMPGL</sequence>
<dbReference type="STRING" id="323259.Mhun_2757"/>
<dbReference type="EMBL" id="CP000254">
    <property type="protein sequence ID" value="ABD42452.1"/>
    <property type="molecule type" value="Genomic_DNA"/>
</dbReference>
<dbReference type="Proteomes" id="UP000001941">
    <property type="component" value="Chromosome"/>
</dbReference>
<accession>Q2FTP7</accession>
<proteinExistence type="predicted"/>
<evidence type="ECO:0000313" key="1">
    <source>
        <dbReference type="EMBL" id="ABD42452.1"/>
    </source>
</evidence>
<keyword evidence="2" id="KW-1185">Reference proteome</keyword>
<reference evidence="2" key="1">
    <citation type="journal article" date="2016" name="Stand. Genomic Sci.">
        <title>Complete genome sequence of Methanospirillum hungatei type strain JF1.</title>
        <authorList>
            <person name="Gunsalus R.P."/>
            <person name="Cook L.E."/>
            <person name="Crable B."/>
            <person name="Rohlin L."/>
            <person name="McDonald E."/>
            <person name="Mouttaki H."/>
            <person name="Sieber J.R."/>
            <person name="Poweleit N."/>
            <person name="Zhou H."/>
            <person name="Lapidus A.L."/>
            <person name="Daligault H.E."/>
            <person name="Land M."/>
            <person name="Gilna P."/>
            <person name="Ivanova N."/>
            <person name="Kyrpides N."/>
            <person name="Culley D.E."/>
            <person name="McInerney M.J."/>
        </authorList>
    </citation>
    <scope>NUCLEOTIDE SEQUENCE [LARGE SCALE GENOMIC DNA]</scope>
    <source>
        <strain evidence="2">ATCC 27890 / DSM 864 / NBRC 100397 / JF-1</strain>
    </source>
</reference>
<dbReference type="AlphaFoldDB" id="Q2FTP7"/>
<evidence type="ECO:0000313" key="2">
    <source>
        <dbReference type="Proteomes" id="UP000001941"/>
    </source>
</evidence>
<gene>
    <name evidence="1" type="ordered locus">Mhun_2757</name>
</gene>
<name>Q2FTP7_METHJ</name>